<proteinExistence type="predicted"/>
<organism evidence="3">
    <name type="scientific">hydrothermal vent metagenome</name>
    <dbReference type="NCBI Taxonomy" id="652676"/>
    <lineage>
        <taxon>unclassified sequences</taxon>
        <taxon>metagenomes</taxon>
        <taxon>ecological metagenomes</taxon>
    </lineage>
</organism>
<gene>
    <name evidence="3" type="ORF">MNBD_GAMMA09-1218</name>
</gene>
<dbReference type="GO" id="GO:0019867">
    <property type="term" value="C:outer membrane"/>
    <property type="evidence" value="ECO:0007669"/>
    <property type="project" value="InterPro"/>
</dbReference>
<dbReference type="Pfam" id="PF03797">
    <property type="entry name" value="Autotransporter"/>
    <property type="match status" value="1"/>
</dbReference>
<dbReference type="InterPro" id="IPR006315">
    <property type="entry name" value="OM_autotransptr_brl_dom"/>
</dbReference>
<dbReference type="AlphaFoldDB" id="A0A3B0XTM9"/>
<dbReference type="InterPro" id="IPR036709">
    <property type="entry name" value="Autotransporte_beta_dom_sf"/>
</dbReference>
<dbReference type="SUPFAM" id="SSF103515">
    <property type="entry name" value="Autotransporter"/>
    <property type="match status" value="1"/>
</dbReference>
<evidence type="ECO:0000259" key="2">
    <source>
        <dbReference type="PROSITE" id="PS51208"/>
    </source>
</evidence>
<dbReference type="NCBIfam" id="TIGR01414">
    <property type="entry name" value="autotrans_barl"/>
    <property type="match status" value="1"/>
</dbReference>
<dbReference type="EMBL" id="UOFI01000208">
    <property type="protein sequence ID" value="VAW70881.1"/>
    <property type="molecule type" value="Genomic_DNA"/>
</dbReference>
<protein>
    <recommendedName>
        <fullName evidence="2">Autotransporter domain-containing protein</fullName>
    </recommendedName>
</protein>
<evidence type="ECO:0000256" key="1">
    <source>
        <dbReference type="SAM" id="MobiDB-lite"/>
    </source>
</evidence>
<feature type="compositionally biased region" description="Polar residues" evidence="1">
    <location>
        <begin position="1"/>
        <end position="11"/>
    </location>
</feature>
<feature type="domain" description="Autotransporter" evidence="2">
    <location>
        <begin position="135"/>
        <end position="422"/>
    </location>
</feature>
<reference evidence="3" key="1">
    <citation type="submission" date="2018-06" db="EMBL/GenBank/DDBJ databases">
        <authorList>
            <person name="Zhirakovskaya E."/>
        </authorList>
    </citation>
    <scope>NUCLEOTIDE SEQUENCE</scope>
</reference>
<accession>A0A3B0XTM9</accession>
<evidence type="ECO:0000313" key="3">
    <source>
        <dbReference type="EMBL" id="VAW70881.1"/>
    </source>
</evidence>
<dbReference type="SMART" id="SM00869">
    <property type="entry name" value="Autotransporter"/>
    <property type="match status" value="1"/>
</dbReference>
<feature type="region of interest" description="Disordered" evidence="1">
    <location>
        <begin position="1"/>
        <end position="28"/>
    </location>
</feature>
<dbReference type="InterPro" id="IPR005546">
    <property type="entry name" value="Autotransporte_beta"/>
</dbReference>
<dbReference type="PROSITE" id="PS51208">
    <property type="entry name" value="AUTOTRANSPORTER"/>
    <property type="match status" value="1"/>
</dbReference>
<dbReference type="Gene3D" id="2.40.128.130">
    <property type="entry name" value="Autotransporter beta-domain"/>
    <property type="match status" value="1"/>
</dbReference>
<name>A0A3B0XTM9_9ZZZZ</name>
<sequence length="422" mass="45125">MARALRNTNGTGICDTLPNKPNRTSDEEHMNGFCTALNSTTSELNTGAAYTALSARSVSAITSFTANSFITSMSIGDIAKRLASLRKSSAKINNQHAFLPANTSPINMANLSTDAPLTGGGASADEIPPDAAGGINDNRLSGYLSASFSDAEQEETLRLSGYDSDTSSLLLGLDYRFGSNVFAGAALKTLSGNIDLIENRGTVDITTYDLSLYSSYYPTENIYFQGTLSAGQGDYDITRKMDFSVNGSAFSETAQSNPDGSGYSLSISSGYDHYFIGTGVSTVTDISFAYAQTDIDGFSESNAQGFNLIVGEQSIESLTSKLGLQVSKSVSTSFGVLLPEFSAAWKHEFKTDGEDIVAAFAIDPDNTFRYTTDKRDSDYFVLGLAASMVLPNGIMGYIQYEKVLDIDNYNVDTLNLGARVEF</sequence>